<feature type="compositionally biased region" description="Polar residues" evidence="1">
    <location>
        <begin position="245"/>
        <end position="264"/>
    </location>
</feature>
<feature type="region of interest" description="Disordered" evidence="1">
    <location>
        <begin position="192"/>
        <end position="264"/>
    </location>
</feature>
<evidence type="ECO:0000313" key="4">
    <source>
        <dbReference type="Proteomes" id="UP000663860"/>
    </source>
</evidence>
<dbReference type="GO" id="GO:0006886">
    <property type="term" value="P:intracellular protein transport"/>
    <property type="evidence" value="ECO:0007669"/>
    <property type="project" value="TreeGrafter"/>
</dbReference>
<feature type="region of interest" description="Disordered" evidence="1">
    <location>
        <begin position="506"/>
        <end position="564"/>
    </location>
</feature>
<evidence type="ECO:0000313" key="3">
    <source>
        <dbReference type="EMBL" id="CAF0914077.1"/>
    </source>
</evidence>
<dbReference type="SUPFAM" id="SSF54236">
    <property type="entry name" value="Ubiquitin-like"/>
    <property type="match status" value="2"/>
</dbReference>
<gene>
    <name evidence="3" type="ORF">IZO911_LOCUS12940</name>
</gene>
<dbReference type="EMBL" id="CAJNOE010000102">
    <property type="protein sequence ID" value="CAF0914077.1"/>
    <property type="molecule type" value="Genomic_DNA"/>
</dbReference>
<dbReference type="Proteomes" id="UP000663860">
    <property type="component" value="Unassembled WGS sequence"/>
</dbReference>
<feature type="compositionally biased region" description="Basic residues" evidence="1">
    <location>
        <begin position="555"/>
        <end position="564"/>
    </location>
</feature>
<dbReference type="InterPro" id="IPR029071">
    <property type="entry name" value="Ubiquitin-like_domsf"/>
</dbReference>
<dbReference type="Gene3D" id="3.10.20.90">
    <property type="entry name" value="Phosphatidylinositol 3-kinase Catalytic Subunit, Chain A, domain 1"/>
    <property type="match status" value="1"/>
</dbReference>
<dbReference type="AlphaFoldDB" id="A0A814AL26"/>
<dbReference type="Pfam" id="PF11470">
    <property type="entry name" value="TUG-UBL1"/>
    <property type="match status" value="1"/>
</dbReference>
<dbReference type="GO" id="GO:0005737">
    <property type="term" value="C:cytoplasm"/>
    <property type="evidence" value="ECO:0007669"/>
    <property type="project" value="TreeGrafter"/>
</dbReference>
<feature type="compositionally biased region" description="Polar residues" evidence="1">
    <location>
        <begin position="519"/>
        <end position="546"/>
    </location>
</feature>
<feature type="compositionally biased region" description="Low complexity" evidence="1">
    <location>
        <begin position="206"/>
        <end position="235"/>
    </location>
</feature>
<proteinExistence type="predicted"/>
<reference evidence="3" key="1">
    <citation type="submission" date="2021-02" db="EMBL/GenBank/DDBJ databases">
        <authorList>
            <person name="Nowell W R."/>
        </authorList>
    </citation>
    <scope>NUCLEOTIDE SEQUENCE</scope>
</reference>
<evidence type="ECO:0000256" key="1">
    <source>
        <dbReference type="SAM" id="MobiDB-lite"/>
    </source>
</evidence>
<evidence type="ECO:0000259" key="2">
    <source>
        <dbReference type="Pfam" id="PF11470"/>
    </source>
</evidence>
<dbReference type="CDD" id="cd16105">
    <property type="entry name" value="Ubl_ASPSCR1_like"/>
    <property type="match status" value="1"/>
</dbReference>
<dbReference type="GO" id="GO:0042593">
    <property type="term" value="P:glucose homeostasis"/>
    <property type="evidence" value="ECO:0007669"/>
    <property type="project" value="TreeGrafter"/>
</dbReference>
<dbReference type="InterPro" id="IPR021569">
    <property type="entry name" value="TUG-UBL1"/>
</dbReference>
<organism evidence="3 4">
    <name type="scientific">Adineta steineri</name>
    <dbReference type="NCBI Taxonomy" id="433720"/>
    <lineage>
        <taxon>Eukaryota</taxon>
        <taxon>Metazoa</taxon>
        <taxon>Spiralia</taxon>
        <taxon>Gnathifera</taxon>
        <taxon>Rotifera</taxon>
        <taxon>Eurotatoria</taxon>
        <taxon>Bdelloidea</taxon>
        <taxon>Adinetida</taxon>
        <taxon>Adinetidae</taxon>
        <taxon>Adineta</taxon>
    </lineage>
</organism>
<feature type="domain" description="TUG ubiquitin-like" evidence="2">
    <location>
        <begin position="10"/>
        <end position="72"/>
    </location>
</feature>
<dbReference type="PANTHER" id="PTHR46467">
    <property type="entry name" value="TETHER CONTAINING UBX DOMAIN FOR GLUT4"/>
    <property type="match status" value="1"/>
</dbReference>
<protein>
    <recommendedName>
        <fullName evidence="2">TUG ubiquitin-like domain-containing protein</fullName>
    </recommendedName>
</protein>
<dbReference type="GO" id="GO:0012506">
    <property type="term" value="C:vesicle membrane"/>
    <property type="evidence" value="ECO:0007669"/>
    <property type="project" value="TreeGrafter"/>
</dbReference>
<accession>A0A814AL26</accession>
<name>A0A814AL26_9BILA</name>
<dbReference type="GO" id="GO:0005634">
    <property type="term" value="C:nucleus"/>
    <property type="evidence" value="ECO:0007669"/>
    <property type="project" value="TreeGrafter"/>
</dbReference>
<sequence>MSKITINILCPSGHRRKAQLMPNNSLFQVLEDMCNQENLDSSEWALMYQHKKCDLTIPWRLQNIPTNATLEMSKLEDRRHTDDINVHLQLPDNSRYSGWFEPTVTLQEMLDWYRIQPESMVAAIDISMSDTYNSCPICTYMSEEIIGEYALSNTSLRDLGLTSGSAVIRYHLRPITDDELQKINSRIDDKIVRRRQQQHQQKEQSKQQTTTQPTHIRSNNPSTSSRNSAAASSSNEEYSIFNDPPTRTSVPDATTQSKQRQSRTLAEELGINISLDPESKFEQEQSKTNFRNFKFPATTKGKNLYQNESDEDYQRTQKVKPCERRPIAYDVTKTRSIREKKDTKSGEVSDNFYELTAEDLRSVLNDLHQQGSDEQPLETRSMRERAQTARHMSYEQIAIRFVIDSRYILQGFFRPEEPTSRLLEFAQTHIVCSQIGQTDFYFYTTPPRVVLSDLRQPLSTYDLAPAAYVHLGHRTISPLNVQLASNIPIRTIDEANQLASQYVFSRSRPMSERERELSNTLSNERPTTATTLMSRPTTRNHPTTGNLDDKQLREKLRKFLPGKK</sequence>
<dbReference type="PANTHER" id="PTHR46467:SF1">
    <property type="entry name" value="TETHER CONTAINING UBX DOMAIN FOR GLUT4"/>
    <property type="match status" value="1"/>
</dbReference>
<comment type="caution">
    <text evidence="3">The sequence shown here is derived from an EMBL/GenBank/DDBJ whole genome shotgun (WGS) entry which is preliminary data.</text>
</comment>